<name>A0A381SIT3_9ZZZZ</name>
<sequence length="95" mass="9936">VSVVAGHRAEKSDRFAFCTPGRTGPGRSPQPGVEQVEVHQRQAAVPTGDHLVRMDAEQIGSKSTGLRQSVEAAVVAGVNARVGDEAPVPLIERVG</sequence>
<dbReference type="AlphaFoldDB" id="A0A381SIT3"/>
<proteinExistence type="predicted"/>
<evidence type="ECO:0000313" key="1">
    <source>
        <dbReference type="EMBL" id="SVA03906.1"/>
    </source>
</evidence>
<feature type="non-terminal residue" evidence="1">
    <location>
        <position position="1"/>
    </location>
</feature>
<reference evidence="1" key="1">
    <citation type="submission" date="2018-05" db="EMBL/GenBank/DDBJ databases">
        <authorList>
            <person name="Lanie J.A."/>
            <person name="Ng W.-L."/>
            <person name="Kazmierczak K.M."/>
            <person name="Andrzejewski T.M."/>
            <person name="Davidsen T.M."/>
            <person name="Wayne K.J."/>
            <person name="Tettelin H."/>
            <person name="Glass J.I."/>
            <person name="Rusch D."/>
            <person name="Podicherti R."/>
            <person name="Tsui H.-C.T."/>
            <person name="Winkler M.E."/>
        </authorList>
    </citation>
    <scope>NUCLEOTIDE SEQUENCE</scope>
</reference>
<dbReference type="EMBL" id="UINC01003165">
    <property type="protein sequence ID" value="SVA03906.1"/>
    <property type="molecule type" value="Genomic_DNA"/>
</dbReference>
<accession>A0A381SIT3</accession>
<protein>
    <submittedName>
        <fullName evidence="1">Uncharacterized protein</fullName>
    </submittedName>
</protein>
<gene>
    <name evidence="1" type="ORF">METZ01_LOCUS56760</name>
</gene>
<organism evidence="1">
    <name type="scientific">marine metagenome</name>
    <dbReference type="NCBI Taxonomy" id="408172"/>
    <lineage>
        <taxon>unclassified sequences</taxon>
        <taxon>metagenomes</taxon>
        <taxon>ecological metagenomes</taxon>
    </lineage>
</organism>